<dbReference type="InterPro" id="IPR016159">
    <property type="entry name" value="Cullin_repeat-like_dom_sf"/>
</dbReference>
<feature type="transmembrane region" description="Helical" evidence="4">
    <location>
        <begin position="157"/>
        <end position="175"/>
    </location>
</feature>
<dbReference type="Gene3D" id="1.20.1280.170">
    <property type="entry name" value="Exocyst complex component Exo70"/>
    <property type="match status" value="1"/>
</dbReference>
<evidence type="ECO:0000256" key="2">
    <source>
        <dbReference type="ARBA" id="ARBA00022448"/>
    </source>
</evidence>
<comment type="similarity">
    <text evidence="1 3">Belongs to the EXO70 family.</text>
</comment>
<feature type="transmembrane region" description="Helical" evidence="4">
    <location>
        <begin position="52"/>
        <end position="72"/>
    </location>
</feature>
<feature type="transmembrane region" description="Helical" evidence="4">
    <location>
        <begin position="109"/>
        <end position="125"/>
    </location>
</feature>
<name>A0A396HVX1_MEDTR</name>
<dbReference type="Proteomes" id="UP000265566">
    <property type="component" value="Chromosome 5"/>
</dbReference>
<dbReference type="InterPro" id="IPR046364">
    <property type="entry name" value="Exo70_C"/>
</dbReference>
<dbReference type="PANTHER" id="PTHR12542">
    <property type="entry name" value="EXOCYST COMPLEX PROTEIN EXO70"/>
    <property type="match status" value="1"/>
</dbReference>
<dbReference type="GO" id="GO:0005546">
    <property type="term" value="F:phosphatidylinositol-4,5-bisphosphate binding"/>
    <property type="evidence" value="ECO:0007669"/>
    <property type="project" value="InterPro"/>
</dbReference>
<reference evidence="6" key="1">
    <citation type="journal article" date="2018" name="Nat. Plants">
        <title>Whole-genome landscape of Medicago truncatula symbiotic genes.</title>
        <authorList>
            <person name="Pecrix Y."/>
            <person name="Gamas P."/>
            <person name="Carrere S."/>
        </authorList>
    </citation>
    <scope>NUCLEOTIDE SEQUENCE</scope>
    <source>
        <tissue evidence="6">Leaves</tissue>
    </source>
</reference>
<feature type="transmembrane region" description="Helical" evidence="4">
    <location>
        <begin position="79"/>
        <end position="97"/>
    </location>
</feature>
<evidence type="ECO:0000256" key="1">
    <source>
        <dbReference type="ARBA" id="ARBA00006756"/>
    </source>
</evidence>
<keyword evidence="2 3" id="KW-0813">Transport</keyword>
<protein>
    <recommendedName>
        <fullName evidence="3">Exocyst subunit Exo70 family protein</fullName>
    </recommendedName>
</protein>
<dbReference type="Gramene" id="rna32093">
    <property type="protein sequence ID" value="RHN56658.1"/>
    <property type="gene ID" value="gene32093"/>
</dbReference>
<dbReference type="SUPFAM" id="SSF74788">
    <property type="entry name" value="Cullin repeat-like"/>
    <property type="match status" value="1"/>
</dbReference>
<dbReference type="Pfam" id="PF03081">
    <property type="entry name" value="Exo70_C"/>
    <property type="match status" value="1"/>
</dbReference>
<gene>
    <name evidence="6" type="ORF">MtrunA17_Chr5g0431821</name>
</gene>
<organism evidence="6">
    <name type="scientific">Medicago truncatula</name>
    <name type="common">Barrel medic</name>
    <name type="synonym">Medicago tribuloides</name>
    <dbReference type="NCBI Taxonomy" id="3880"/>
    <lineage>
        <taxon>Eukaryota</taxon>
        <taxon>Viridiplantae</taxon>
        <taxon>Streptophyta</taxon>
        <taxon>Embryophyta</taxon>
        <taxon>Tracheophyta</taxon>
        <taxon>Spermatophyta</taxon>
        <taxon>Magnoliopsida</taxon>
        <taxon>eudicotyledons</taxon>
        <taxon>Gunneridae</taxon>
        <taxon>Pentapetalae</taxon>
        <taxon>rosids</taxon>
        <taxon>fabids</taxon>
        <taxon>Fabales</taxon>
        <taxon>Fabaceae</taxon>
        <taxon>Papilionoideae</taxon>
        <taxon>50 kb inversion clade</taxon>
        <taxon>NPAAA clade</taxon>
        <taxon>Hologalegina</taxon>
        <taxon>IRL clade</taxon>
        <taxon>Trifolieae</taxon>
        <taxon>Medicago</taxon>
    </lineage>
</organism>
<evidence type="ECO:0000259" key="5">
    <source>
        <dbReference type="Pfam" id="PF03081"/>
    </source>
</evidence>
<evidence type="ECO:0000256" key="4">
    <source>
        <dbReference type="SAM" id="Phobius"/>
    </source>
</evidence>
<keyword evidence="3" id="KW-0268">Exocytosis</keyword>
<keyword evidence="4" id="KW-1133">Transmembrane helix</keyword>
<accession>A0A396HVX1</accession>
<dbReference type="InterPro" id="IPR004140">
    <property type="entry name" value="Exo70"/>
</dbReference>
<dbReference type="AlphaFoldDB" id="A0A396HVX1"/>
<evidence type="ECO:0000313" key="6">
    <source>
        <dbReference type="EMBL" id="RHN56658.1"/>
    </source>
</evidence>
<dbReference type="GO" id="GO:0015031">
    <property type="term" value="P:protein transport"/>
    <property type="evidence" value="ECO:0007669"/>
    <property type="project" value="UniProtKB-KW"/>
</dbReference>
<keyword evidence="4" id="KW-0472">Membrane</keyword>
<evidence type="ECO:0000256" key="3">
    <source>
        <dbReference type="RuleBase" id="RU365026"/>
    </source>
</evidence>
<sequence length="429" mass="49834">MKHILFQIWRWMMQPKVWRFLGFSAAVVGLLCNALSSSFNYLFGDWNLFKIILYTVFSFIICVLILFAARIWQHSRSRWFQAHTTYVVLAITSLYSYFFDKLMHITPDAYSLISCASFAVTALSLSRNKTQCGFEIDLLYFLLGCLMMQLMKIKLKLFILGAVFSYFLIILRSSFSSIDARENKQYSEFQDGNSVVLDMDSLQLASTNTSSAINSMDSQQLVISSTDIGSMIEKLETCVKELKHQNSKFIQIPLGHAKKYEHSQLVLVNPNFMTNMLNKEPIKDLEEKTNLMVNGGFEKDFSYVYNNCCRESSTASYNIIFLHERRLYNHIFFGFSPASDFPWGSNIQLLNFADYVVTKVRLPEQLFKILEMLEIMCDLILEFESLFYYQFNVSLKKEQPAKWKKLGETIKRIYMELEYVCNTADPTTS</sequence>
<dbReference type="OrthoDB" id="1432752at2759"/>
<comment type="caution">
    <text evidence="6">The sequence shown here is derived from an EMBL/GenBank/DDBJ whole genome shotgun (WGS) entry which is preliminary data.</text>
</comment>
<comment type="function">
    <text evidence="3">Component of the exocyst complex.</text>
</comment>
<dbReference type="GO" id="GO:0000145">
    <property type="term" value="C:exocyst"/>
    <property type="evidence" value="ECO:0007669"/>
    <property type="project" value="InterPro"/>
</dbReference>
<feature type="domain" description="Exocyst complex subunit Exo70 C-terminal" evidence="5">
    <location>
        <begin position="316"/>
        <end position="419"/>
    </location>
</feature>
<keyword evidence="3" id="KW-0653">Protein transport</keyword>
<dbReference type="EMBL" id="PSQE01000005">
    <property type="protein sequence ID" value="RHN56658.1"/>
    <property type="molecule type" value="Genomic_DNA"/>
</dbReference>
<keyword evidence="4" id="KW-0812">Transmembrane</keyword>
<dbReference type="GO" id="GO:0006887">
    <property type="term" value="P:exocytosis"/>
    <property type="evidence" value="ECO:0007669"/>
    <property type="project" value="UniProtKB-KW"/>
</dbReference>
<dbReference type="PANTHER" id="PTHR12542:SF96">
    <property type="entry name" value="EXOCYST COMPLEX COMPONENT EXO70B1"/>
    <property type="match status" value="1"/>
</dbReference>
<proteinExistence type="inferred from homology"/>